<dbReference type="PROSITE" id="PS50951">
    <property type="entry name" value="SARAH"/>
    <property type="match status" value="1"/>
</dbReference>
<organism evidence="9 10">
    <name type="scientific">Leptotrombidium deliense</name>
    <dbReference type="NCBI Taxonomy" id="299467"/>
    <lineage>
        <taxon>Eukaryota</taxon>
        <taxon>Metazoa</taxon>
        <taxon>Ecdysozoa</taxon>
        <taxon>Arthropoda</taxon>
        <taxon>Chelicerata</taxon>
        <taxon>Arachnida</taxon>
        <taxon>Acari</taxon>
        <taxon>Acariformes</taxon>
        <taxon>Trombidiformes</taxon>
        <taxon>Prostigmata</taxon>
        <taxon>Anystina</taxon>
        <taxon>Parasitengona</taxon>
        <taxon>Trombiculoidea</taxon>
        <taxon>Trombiculidae</taxon>
        <taxon>Leptotrombidium</taxon>
    </lineage>
</organism>
<dbReference type="STRING" id="299467.A0A443SF96"/>
<dbReference type="SUPFAM" id="SSF54236">
    <property type="entry name" value="Ubiquitin-like"/>
    <property type="match status" value="1"/>
</dbReference>
<feature type="region of interest" description="Disordered" evidence="5">
    <location>
        <begin position="154"/>
        <end position="188"/>
    </location>
</feature>
<dbReference type="GO" id="GO:0007165">
    <property type="term" value="P:signal transduction"/>
    <property type="evidence" value="ECO:0007669"/>
    <property type="project" value="InterPro"/>
</dbReference>
<dbReference type="Pfam" id="PF00412">
    <property type="entry name" value="LIM"/>
    <property type="match status" value="1"/>
</dbReference>
<dbReference type="VEuPathDB" id="VectorBase:LDEU005868"/>
<dbReference type="PANTHER" id="PTHR22738">
    <property type="entry name" value="RASSF"/>
    <property type="match status" value="1"/>
</dbReference>
<dbReference type="CDD" id="cd09401">
    <property type="entry name" value="LIM_TLP_like"/>
    <property type="match status" value="1"/>
</dbReference>
<feature type="compositionally biased region" description="Low complexity" evidence="5">
    <location>
        <begin position="169"/>
        <end position="185"/>
    </location>
</feature>
<dbReference type="InterPro" id="IPR000159">
    <property type="entry name" value="RA_dom"/>
</dbReference>
<dbReference type="InterPro" id="IPR011524">
    <property type="entry name" value="SARAH_dom"/>
</dbReference>
<evidence type="ECO:0000313" key="9">
    <source>
        <dbReference type="EMBL" id="RWS26172.1"/>
    </source>
</evidence>
<dbReference type="InterPro" id="IPR033614">
    <property type="entry name" value="RASSF1-6"/>
</dbReference>
<dbReference type="CDD" id="cd21886">
    <property type="entry name" value="SARAH_RASSF2-like"/>
    <property type="match status" value="1"/>
</dbReference>
<dbReference type="GO" id="GO:0046872">
    <property type="term" value="F:metal ion binding"/>
    <property type="evidence" value="ECO:0007669"/>
    <property type="project" value="UniProtKB-KW"/>
</dbReference>
<keyword evidence="2 4" id="KW-0862">Zinc</keyword>
<dbReference type="PANTHER" id="PTHR22738:SF15">
    <property type="entry name" value="LD40758P"/>
    <property type="match status" value="1"/>
</dbReference>
<comment type="caution">
    <text evidence="9">The sequence shown here is derived from an EMBL/GenBank/DDBJ whole genome shotgun (WGS) entry which is preliminary data.</text>
</comment>
<reference evidence="9 10" key="1">
    <citation type="journal article" date="2018" name="Gigascience">
        <title>Genomes of trombidid mites reveal novel predicted allergens and laterally-transferred genes associated with secondary metabolism.</title>
        <authorList>
            <person name="Dong X."/>
            <person name="Chaisiri K."/>
            <person name="Xia D."/>
            <person name="Armstrong S.D."/>
            <person name="Fang Y."/>
            <person name="Donnelly M.J."/>
            <person name="Kadowaki T."/>
            <person name="McGarry J.W."/>
            <person name="Darby A.C."/>
            <person name="Makepeace B.L."/>
        </authorList>
    </citation>
    <scope>NUCLEOTIDE SEQUENCE [LARGE SCALE GENOMIC DNA]</scope>
    <source>
        <strain evidence="9">UoL-UT</strain>
    </source>
</reference>
<evidence type="ECO:0000256" key="1">
    <source>
        <dbReference type="ARBA" id="ARBA00022723"/>
    </source>
</evidence>
<dbReference type="OrthoDB" id="9976881at2759"/>
<dbReference type="SMART" id="SM00132">
    <property type="entry name" value="LIM"/>
    <property type="match status" value="1"/>
</dbReference>
<evidence type="ECO:0000259" key="8">
    <source>
        <dbReference type="PROSITE" id="PS50951"/>
    </source>
</evidence>
<gene>
    <name evidence="9" type="ORF">B4U80_03882</name>
</gene>
<keyword evidence="3 4" id="KW-0440">LIM domain</keyword>
<dbReference type="InterPro" id="IPR029071">
    <property type="entry name" value="Ubiquitin-like_domsf"/>
</dbReference>
<accession>A0A443SF96</accession>
<dbReference type="InterPro" id="IPR001781">
    <property type="entry name" value="Znf_LIM"/>
</dbReference>
<feature type="domain" description="SARAH" evidence="8">
    <location>
        <begin position="375"/>
        <end position="422"/>
    </location>
</feature>
<evidence type="ECO:0000313" key="10">
    <source>
        <dbReference type="Proteomes" id="UP000288716"/>
    </source>
</evidence>
<keyword evidence="1 4" id="KW-0479">Metal-binding</keyword>
<feature type="domain" description="LIM zinc-binding" evidence="6">
    <location>
        <begin position="1"/>
        <end position="53"/>
    </location>
</feature>
<feature type="domain" description="Ras-associating" evidence="7">
    <location>
        <begin position="280"/>
        <end position="369"/>
    </location>
</feature>
<evidence type="ECO:0000259" key="7">
    <source>
        <dbReference type="PROSITE" id="PS50200"/>
    </source>
</evidence>
<dbReference type="EMBL" id="NCKV01002989">
    <property type="protein sequence ID" value="RWS26172.1"/>
    <property type="molecule type" value="Genomic_DNA"/>
</dbReference>
<dbReference type="Gene3D" id="3.10.20.90">
    <property type="entry name" value="Phosphatidylinositol 3-kinase Catalytic Subunit, Chain A, domain 1"/>
    <property type="match status" value="1"/>
</dbReference>
<dbReference type="Pfam" id="PF16517">
    <property type="entry name" value="Nore1-SARAH"/>
    <property type="match status" value="1"/>
</dbReference>
<dbReference type="AlphaFoldDB" id="A0A443SF96"/>
<keyword evidence="10" id="KW-1185">Reference proteome</keyword>
<evidence type="ECO:0000259" key="6">
    <source>
        <dbReference type="PROSITE" id="PS50023"/>
    </source>
</evidence>
<evidence type="ECO:0000256" key="5">
    <source>
        <dbReference type="SAM" id="MobiDB-lite"/>
    </source>
</evidence>
<dbReference type="CDD" id="cd01784">
    <property type="entry name" value="RA_RASSF2_like"/>
    <property type="match status" value="1"/>
</dbReference>
<dbReference type="SUPFAM" id="SSF57716">
    <property type="entry name" value="Glucocorticoid receptor-like (DNA-binding domain)"/>
    <property type="match status" value="1"/>
</dbReference>
<name>A0A443SF96_9ACAR</name>
<dbReference type="Proteomes" id="UP000288716">
    <property type="component" value="Unassembled WGS sequence"/>
</dbReference>
<dbReference type="PROSITE" id="PS50200">
    <property type="entry name" value="RA"/>
    <property type="match status" value="1"/>
</dbReference>
<dbReference type="PROSITE" id="PS50023">
    <property type="entry name" value="LIM_DOMAIN_2"/>
    <property type="match status" value="1"/>
</dbReference>
<evidence type="ECO:0000256" key="2">
    <source>
        <dbReference type="ARBA" id="ARBA00022833"/>
    </source>
</evidence>
<proteinExistence type="predicted"/>
<dbReference type="Pfam" id="PF00788">
    <property type="entry name" value="RA"/>
    <property type="match status" value="1"/>
</dbReference>
<protein>
    <submittedName>
        <fullName evidence="9">Ras association domain-containing protein 2-like protein</fullName>
    </submittedName>
</protein>
<dbReference type="Gene3D" id="2.10.110.10">
    <property type="entry name" value="Cysteine Rich Protein"/>
    <property type="match status" value="1"/>
</dbReference>
<sequence length="431" mass="49567">MTTTRRKSSLGYDWHPECLRCEECGKRLNPGQHAEHKGVPYCYIPCYGVLFGPQLYGHGSKVESHSSFGKKRNSEAKDTQQGIEKSLLEAKLKEYNVYCEAKVPSNVITCRERNDKLILEGSLRIYWDVSNKIHLKEENDDRIFVIRRKSSYTPKRNSHVAKKDNDKCSSSTSSSSSSSSSSPSSNNYERNYKTLPIGGLKAALNKYGKAYLNKSLDDEYITLKRPDDEKAKDETDNCSPNTLSVPESDPVVVESGVTLRKLKRSKARLRRRCSINGHYYNRETSIFTPDSGSVTSVWITSLVNTTEVINLLLEKFKVTNKPEDFALFIVYDNGECRRVQDYEYPLLTRVILGPNEDVSRVFIFNKNKVEVSSEVAQYLNLSNVELQMFLKKFEEEEMKEVERIKKRFDNAKQYMKLRIKELEKSKSTRVQ</sequence>
<evidence type="ECO:0000256" key="4">
    <source>
        <dbReference type="PROSITE-ProRule" id="PRU00125"/>
    </source>
</evidence>
<feature type="region of interest" description="Disordered" evidence="5">
    <location>
        <begin position="227"/>
        <end position="247"/>
    </location>
</feature>
<evidence type="ECO:0000256" key="3">
    <source>
        <dbReference type="ARBA" id="ARBA00023038"/>
    </source>
</evidence>